<dbReference type="Proteomes" id="UP000182110">
    <property type="component" value="Unassembled WGS sequence"/>
</dbReference>
<feature type="signal peptide" evidence="1">
    <location>
        <begin position="1"/>
        <end position="21"/>
    </location>
</feature>
<evidence type="ECO:0008006" key="4">
    <source>
        <dbReference type="Google" id="ProtNLM"/>
    </source>
</evidence>
<reference evidence="2 3" key="1">
    <citation type="journal article" date="2014" name="Genome Announc.">
        <title>Genome Sequence of Bacillus simplex Strain P558, Isolated from a Human Fecal Sample.</title>
        <authorList>
            <person name="Croce O."/>
            <person name="Hugon P."/>
            <person name="Lagier J.C."/>
            <person name="Bibi F."/>
            <person name="Robert C."/>
            <person name="Azhar E.I."/>
            <person name="Raoult D."/>
            <person name="Fournier P.E."/>
        </authorList>
    </citation>
    <scope>NUCLEOTIDE SEQUENCE [LARGE SCALE GENOMIC DNA]</scope>
    <source>
        <strain evidence="2 3">P558</strain>
    </source>
</reference>
<dbReference type="AlphaFoldDB" id="A0AAN2PH60"/>
<keyword evidence="3" id="KW-1185">Reference proteome</keyword>
<name>A0AAN2PH60_9BACI</name>
<evidence type="ECO:0000256" key="1">
    <source>
        <dbReference type="SAM" id="SignalP"/>
    </source>
</evidence>
<gene>
    <name evidence="2" type="ORF">BN1180_02658</name>
</gene>
<keyword evidence="1" id="KW-0732">Signal</keyword>
<dbReference type="RefSeq" id="WP_048678659.1">
    <property type="nucleotide sequence ID" value="NZ_CCXW01000001.1"/>
</dbReference>
<evidence type="ECO:0000313" key="3">
    <source>
        <dbReference type="Proteomes" id="UP000182110"/>
    </source>
</evidence>
<evidence type="ECO:0000313" key="2">
    <source>
        <dbReference type="EMBL" id="CEG32497.1"/>
    </source>
</evidence>
<comment type="caution">
    <text evidence="2">The sequence shown here is derived from an EMBL/GenBank/DDBJ whole genome shotgun (WGS) entry which is preliminary data.</text>
</comment>
<proteinExistence type="predicted"/>
<feature type="chain" id="PRO_5042885130" description="Lipoprotein" evidence="1">
    <location>
        <begin position="22"/>
        <end position="150"/>
    </location>
</feature>
<sequence length="150" mass="17275">MKKFFSLICGLLFAFSLTGCLGEDYDFTPPSVTLTPTLSNSDIKLKVANIDWKSDKEYKKETKDILSLARKQKQVSINSGQHDYYIDFDSQDFKIEKISIWVWKQDKKVELEVDKNLNFNFPKEKGEYLIEVDLLTDNGSAEYVGNIAIK</sequence>
<dbReference type="EMBL" id="CCXW01000001">
    <property type="protein sequence ID" value="CEG32497.1"/>
    <property type="molecule type" value="Genomic_DNA"/>
</dbReference>
<dbReference type="PROSITE" id="PS51257">
    <property type="entry name" value="PROKAR_LIPOPROTEIN"/>
    <property type="match status" value="1"/>
</dbReference>
<accession>A0AAN2PH60</accession>
<organism evidence="2 3">
    <name type="scientific">Peribacillus simplex</name>
    <dbReference type="NCBI Taxonomy" id="1478"/>
    <lineage>
        <taxon>Bacteria</taxon>
        <taxon>Bacillati</taxon>
        <taxon>Bacillota</taxon>
        <taxon>Bacilli</taxon>
        <taxon>Bacillales</taxon>
        <taxon>Bacillaceae</taxon>
        <taxon>Peribacillus</taxon>
    </lineage>
</organism>
<protein>
    <recommendedName>
        <fullName evidence="4">Lipoprotein</fullName>
    </recommendedName>
</protein>